<organism evidence="2 3">
    <name type="scientific">Cohnella silvisoli</name>
    <dbReference type="NCBI Taxonomy" id="2873699"/>
    <lineage>
        <taxon>Bacteria</taxon>
        <taxon>Bacillati</taxon>
        <taxon>Bacillota</taxon>
        <taxon>Bacilli</taxon>
        <taxon>Bacillales</taxon>
        <taxon>Paenibacillaceae</taxon>
        <taxon>Cohnella</taxon>
    </lineage>
</organism>
<sequence length="63" mass="6818">MSVIHFLLHNIGLPPMMLGLFLLISGAESFEFLIPIGAILVVLSVLLFAINVLINIRSSAGDR</sequence>
<feature type="transmembrane region" description="Helical" evidence="1">
    <location>
        <begin position="7"/>
        <end position="26"/>
    </location>
</feature>
<comment type="caution">
    <text evidence="2">The sequence shown here is derived from an EMBL/GenBank/DDBJ whole genome shotgun (WGS) entry which is preliminary data.</text>
</comment>
<accession>A0ABV1KQI8</accession>
<evidence type="ECO:0000313" key="2">
    <source>
        <dbReference type="EMBL" id="MEQ4482236.1"/>
    </source>
</evidence>
<keyword evidence="1" id="KW-1133">Transmembrane helix</keyword>
<name>A0ABV1KQI8_9BACL</name>
<reference evidence="2 3" key="1">
    <citation type="journal article" date="2023" name="Genome Announc.">
        <title>Pan-Genome Analyses of the Genus Cohnella and Proposal of the Novel Species Cohnella silvisoli sp. nov., Isolated from Forest Soil.</title>
        <authorList>
            <person name="Wang C."/>
            <person name="Mao L."/>
            <person name="Bao G."/>
            <person name="Zhu H."/>
        </authorList>
    </citation>
    <scope>NUCLEOTIDE SEQUENCE [LARGE SCALE GENOMIC DNA]</scope>
    <source>
        <strain evidence="2 3">NL03-T5-1</strain>
    </source>
</reference>
<keyword evidence="1" id="KW-0472">Membrane</keyword>
<evidence type="ECO:0000313" key="3">
    <source>
        <dbReference type="Proteomes" id="UP001493487"/>
    </source>
</evidence>
<keyword evidence="3" id="KW-1185">Reference proteome</keyword>
<gene>
    <name evidence="2" type="ORF">QJS35_07485</name>
</gene>
<evidence type="ECO:0000256" key="1">
    <source>
        <dbReference type="SAM" id="Phobius"/>
    </source>
</evidence>
<proteinExistence type="predicted"/>
<keyword evidence="1" id="KW-0812">Transmembrane</keyword>
<dbReference type="Proteomes" id="UP001493487">
    <property type="component" value="Unassembled WGS sequence"/>
</dbReference>
<dbReference type="EMBL" id="JASKHM010000003">
    <property type="protein sequence ID" value="MEQ4482236.1"/>
    <property type="molecule type" value="Genomic_DNA"/>
</dbReference>
<protein>
    <submittedName>
        <fullName evidence="2">Uncharacterized protein</fullName>
    </submittedName>
</protein>
<dbReference type="RefSeq" id="WP_232185100.1">
    <property type="nucleotide sequence ID" value="NZ_JAIOAP010000004.1"/>
</dbReference>
<feature type="transmembrane region" description="Helical" evidence="1">
    <location>
        <begin position="32"/>
        <end position="54"/>
    </location>
</feature>